<evidence type="ECO:0000256" key="4">
    <source>
        <dbReference type="PROSITE-ProRule" id="PRU00473"/>
    </source>
</evidence>
<feature type="domain" description="OmpA-like" evidence="7">
    <location>
        <begin position="629"/>
        <end position="752"/>
    </location>
</feature>
<dbReference type="GO" id="GO:0009279">
    <property type="term" value="C:cell outer membrane"/>
    <property type="evidence" value="ECO:0007669"/>
    <property type="project" value="UniProtKB-SubCell"/>
</dbReference>
<dbReference type="EMBL" id="CACVAQ010000399">
    <property type="protein sequence ID" value="CAA6827335.1"/>
    <property type="molecule type" value="Genomic_DNA"/>
</dbReference>
<dbReference type="PROSITE" id="PS51123">
    <property type="entry name" value="OMPA_2"/>
    <property type="match status" value="1"/>
</dbReference>
<dbReference type="InterPro" id="IPR036737">
    <property type="entry name" value="OmpA-like_sf"/>
</dbReference>
<feature type="region of interest" description="Disordered" evidence="5">
    <location>
        <begin position="719"/>
        <end position="743"/>
    </location>
</feature>
<protein>
    <submittedName>
        <fullName evidence="8">Outer membrane lipoprotein omp16</fullName>
    </submittedName>
</protein>
<evidence type="ECO:0000256" key="6">
    <source>
        <dbReference type="SAM" id="SignalP"/>
    </source>
</evidence>
<dbReference type="PANTHER" id="PTHR30329:SF21">
    <property type="entry name" value="LIPOPROTEIN YIAD-RELATED"/>
    <property type="match status" value="1"/>
</dbReference>
<evidence type="ECO:0000256" key="3">
    <source>
        <dbReference type="ARBA" id="ARBA00023237"/>
    </source>
</evidence>
<evidence type="ECO:0000313" key="8">
    <source>
        <dbReference type="EMBL" id="CAA6827335.1"/>
    </source>
</evidence>
<dbReference type="PRINTS" id="PR01021">
    <property type="entry name" value="OMPADOMAIN"/>
</dbReference>
<gene>
    <name evidence="8" type="ORF">HELGO_WM21383</name>
</gene>
<dbReference type="InterPro" id="IPR006665">
    <property type="entry name" value="OmpA-like"/>
</dbReference>
<dbReference type="SUPFAM" id="SSF103088">
    <property type="entry name" value="OmpA-like"/>
    <property type="match status" value="1"/>
</dbReference>
<dbReference type="InterPro" id="IPR006664">
    <property type="entry name" value="OMP_bac"/>
</dbReference>
<feature type="signal peptide" evidence="6">
    <location>
        <begin position="1"/>
        <end position="21"/>
    </location>
</feature>
<keyword evidence="8" id="KW-0449">Lipoprotein</keyword>
<accession>A0A6S6U6G7</accession>
<dbReference type="Pfam" id="PF00691">
    <property type="entry name" value="OmpA"/>
    <property type="match status" value="1"/>
</dbReference>
<dbReference type="PANTHER" id="PTHR30329">
    <property type="entry name" value="STATOR ELEMENT OF FLAGELLAR MOTOR COMPLEX"/>
    <property type="match status" value="1"/>
</dbReference>
<evidence type="ECO:0000256" key="5">
    <source>
        <dbReference type="SAM" id="MobiDB-lite"/>
    </source>
</evidence>
<reference evidence="8" key="1">
    <citation type="submission" date="2020-01" db="EMBL/GenBank/DDBJ databases">
        <authorList>
            <person name="Meier V. D."/>
            <person name="Meier V D."/>
        </authorList>
    </citation>
    <scope>NUCLEOTIDE SEQUENCE</scope>
    <source>
        <strain evidence="8">HLG_WM_MAG_10</strain>
    </source>
</reference>
<evidence type="ECO:0000256" key="2">
    <source>
        <dbReference type="ARBA" id="ARBA00023136"/>
    </source>
</evidence>
<comment type="subcellular location">
    <subcellularLocation>
        <location evidence="1">Cell outer membrane</location>
    </subcellularLocation>
</comment>
<dbReference type="InterPro" id="IPR011990">
    <property type="entry name" value="TPR-like_helical_dom_sf"/>
</dbReference>
<keyword evidence="6" id="KW-0732">Signal</keyword>
<sequence length="764" mass="85529">MKLNNILLIVACLFVGQLAYAQPTTNNLTPKMKEQIGDEERNKKNTYTALEWYIRAYEANEKDGAAIYKVASTHQMLRDYKSATEWYQKLVDLELKEDYPLSRYQHALVTKMTGDYENCIPRFEAFIKEYPADAPKADYYKKMAQIHIDGAKWSKDNMEPTEELIIENAGPNVNSKSTEGGAYPMGRDEIIYASLRADTIIVKEEGEEYEHAKIYIAQSEGDGKWGESKEFNAEILQKEGMHVVEPTFNDDQTKFYFVRAELIGNELENSRIYVADYNDGTVSNPKLLDFNSSAYSCQDPAFATWDGKNYLLFTSNMEGGKGNMDVWYAEINEDGTTREPLNLEAINTIGDDVTPFFDERINTLYFSSDGHPGMGGWDIFSTERASDGSMGEIKNMGAGFNTYVDDFSFTVNKQGNDDCYALILSNRPGTMSLKSETCCDDIFSVLMPERCDIILDIAVIHETTGEPMIGAAVQLIDEATGEVVDEQTNTEGNDYQFMLEVGKKYKVVAKKDGVEGSQTTADATKEALTAAGLDLTKPMTFSKEVKVKELGLMVQAFDKKTNAALDGVTVTLYDAATGKEVKQMTKGTGNEFTFAIPRDKDYKVFANREGYIADTRVVAQKDLGMVQKMYLTPPPVFYNIYFSFNKSNIRQGAADTLEMVLATLNENPDMVVEVRGHTDAKGSDQYNMNLSNKRSIAAINYLSKKGVNKNRLQPRFFGEAEPAAENEKTDGSDNPEGRALNRRVEFKIVNGTLGVKETTTEKKN</sequence>
<dbReference type="Gene3D" id="1.25.40.10">
    <property type="entry name" value="Tetratricopeptide repeat domain"/>
    <property type="match status" value="1"/>
</dbReference>
<dbReference type="Gene3D" id="3.30.1330.60">
    <property type="entry name" value="OmpA-like domain"/>
    <property type="match status" value="1"/>
</dbReference>
<keyword evidence="3" id="KW-0998">Cell outer membrane</keyword>
<evidence type="ECO:0000256" key="1">
    <source>
        <dbReference type="ARBA" id="ARBA00004442"/>
    </source>
</evidence>
<dbReference type="SUPFAM" id="SSF82171">
    <property type="entry name" value="DPP6 N-terminal domain-like"/>
    <property type="match status" value="1"/>
</dbReference>
<organism evidence="8">
    <name type="scientific">uncultured Aureispira sp</name>
    <dbReference type="NCBI Taxonomy" id="1331704"/>
    <lineage>
        <taxon>Bacteria</taxon>
        <taxon>Pseudomonadati</taxon>
        <taxon>Bacteroidota</taxon>
        <taxon>Saprospiria</taxon>
        <taxon>Saprospirales</taxon>
        <taxon>Saprospiraceae</taxon>
        <taxon>Aureispira</taxon>
        <taxon>environmental samples</taxon>
    </lineage>
</organism>
<dbReference type="SUPFAM" id="SSF48452">
    <property type="entry name" value="TPR-like"/>
    <property type="match status" value="1"/>
</dbReference>
<name>A0A6S6U6G7_9BACT</name>
<proteinExistence type="predicted"/>
<dbReference type="CDD" id="cd07185">
    <property type="entry name" value="OmpA_C-like"/>
    <property type="match status" value="1"/>
</dbReference>
<evidence type="ECO:0000259" key="7">
    <source>
        <dbReference type="PROSITE" id="PS51123"/>
    </source>
</evidence>
<dbReference type="AlphaFoldDB" id="A0A6S6U6G7"/>
<keyword evidence="2 4" id="KW-0472">Membrane</keyword>
<feature type="chain" id="PRO_5027763023" evidence="6">
    <location>
        <begin position="22"/>
        <end position="764"/>
    </location>
</feature>
<dbReference type="InterPro" id="IPR050330">
    <property type="entry name" value="Bact_OuterMem_StrucFunc"/>
</dbReference>